<proteinExistence type="predicted"/>
<keyword evidence="3" id="KW-1185">Reference proteome</keyword>
<sequence>MGYCFNRRRFIQSLAMSSAVGVSGLALSSIAKSDERLDKNRGLSHPVSLDANKINIGIFVYPTVTMLDAYAPLQVLVASQQFNVFTFSETGGRVPSDANVDLLPNYGFDNCPDIEVLIVPGSANPIGQMTEPNVLSFLQRVGKQAKYITSVCTGALILAEAGLLDGYTTTVHWAYAEVLKKYPHVTYVDQRIVKDRNRISGGGITAGLDFAITLVAELADTYQAQALELILEYDPQPPFKTGNHNSVSKELKQVVQGKVHALAKDLFI</sequence>
<accession>A0ABT8BQY6</accession>
<protein>
    <submittedName>
        <fullName evidence="2">DJ-1/PfpI family protein</fullName>
        <ecNumber evidence="2">4.2.1.-</ecNumber>
    </submittedName>
</protein>
<organism evidence="2 3">
    <name type="scientific">Vibrio ostreicida</name>
    <dbReference type="NCBI Taxonomy" id="526588"/>
    <lineage>
        <taxon>Bacteria</taxon>
        <taxon>Pseudomonadati</taxon>
        <taxon>Pseudomonadota</taxon>
        <taxon>Gammaproteobacteria</taxon>
        <taxon>Vibrionales</taxon>
        <taxon>Vibrionaceae</taxon>
        <taxon>Vibrio</taxon>
    </lineage>
</organism>
<reference evidence="3" key="1">
    <citation type="journal article" date="2019" name="Int. J. Syst. Evol. Microbiol.">
        <title>The Global Catalogue of Microorganisms (GCM) 10K type strain sequencing project: providing services to taxonomists for standard genome sequencing and annotation.</title>
        <authorList>
            <consortium name="The Broad Institute Genomics Platform"/>
            <consortium name="The Broad Institute Genome Sequencing Center for Infectious Disease"/>
            <person name="Wu L."/>
            <person name="Ma J."/>
        </authorList>
    </citation>
    <scope>NUCLEOTIDE SEQUENCE [LARGE SCALE GENOMIC DNA]</scope>
    <source>
        <strain evidence="3">CECT 7398</strain>
    </source>
</reference>
<dbReference type="EC" id="4.2.1.-" evidence="2"/>
<dbReference type="RefSeq" id="WP_217702106.1">
    <property type="nucleotide sequence ID" value="NZ_JABEYA020000002.1"/>
</dbReference>
<dbReference type="GO" id="GO:0016829">
    <property type="term" value="F:lyase activity"/>
    <property type="evidence" value="ECO:0007669"/>
    <property type="project" value="UniProtKB-KW"/>
</dbReference>
<gene>
    <name evidence="2" type="ORF">QWZ16_07560</name>
</gene>
<keyword evidence="2" id="KW-0456">Lyase</keyword>
<dbReference type="PANTHER" id="PTHR43130">
    <property type="entry name" value="ARAC-FAMILY TRANSCRIPTIONAL REGULATOR"/>
    <property type="match status" value="1"/>
</dbReference>
<dbReference type="PANTHER" id="PTHR43130:SF2">
    <property type="entry name" value="DJ-1_PFPI DOMAIN-CONTAINING PROTEIN"/>
    <property type="match status" value="1"/>
</dbReference>
<evidence type="ECO:0000313" key="3">
    <source>
        <dbReference type="Proteomes" id="UP001238540"/>
    </source>
</evidence>
<feature type="domain" description="DJ-1/PfpI" evidence="1">
    <location>
        <begin position="58"/>
        <end position="216"/>
    </location>
</feature>
<name>A0ABT8BQY6_9VIBR</name>
<dbReference type="Pfam" id="PF01965">
    <property type="entry name" value="DJ-1_PfpI"/>
    <property type="match status" value="1"/>
</dbReference>
<dbReference type="InterPro" id="IPR002818">
    <property type="entry name" value="DJ-1/PfpI"/>
</dbReference>
<dbReference type="InterPro" id="IPR052158">
    <property type="entry name" value="INH-QAR"/>
</dbReference>
<comment type="caution">
    <text evidence="2">The sequence shown here is derived from an EMBL/GenBank/DDBJ whole genome shotgun (WGS) entry which is preliminary data.</text>
</comment>
<evidence type="ECO:0000313" key="2">
    <source>
        <dbReference type="EMBL" id="MDN3609557.1"/>
    </source>
</evidence>
<dbReference type="CDD" id="cd03139">
    <property type="entry name" value="GATase1_PfpI_2"/>
    <property type="match status" value="1"/>
</dbReference>
<evidence type="ECO:0000259" key="1">
    <source>
        <dbReference type="Pfam" id="PF01965"/>
    </source>
</evidence>
<dbReference type="EMBL" id="JAUFQC010000001">
    <property type="protein sequence ID" value="MDN3609557.1"/>
    <property type="molecule type" value="Genomic_DNA"/>
</dbReference>
<dbReference type="Proteomes" id="UP001238540">
    <property type="component" value="Unassembled WGS sequence"/>
</dbReference>